<organism evidence="1 2">
    <name type="scientific">Pseudoalteromonas gelatinilytica</name>
    <dbReference type="NCBI Taxonomy" id="1703256"/>
    <lineage>
        <taxon>Bacteria</taxon>
        <taxon>Pseudomonadati</taxon>
        <taxon>Pseudomonadota</taxon>
        <taxon>Gammaproteobacteria</taxon>
        <taxon>Alteromonadales</taxon>
        <taxon>Pseudoalteromonadaceae</taxon>
        <taxon>Pseudoalteromonas</taxon>
    </lineage>
</organism>
<accession>A0ABQ1T7P6</accession>
<name>A0ABQ1T7P6_9GAMM</name>
<evidence type="ECO:0008006" key="3">
    <source>
        <dbReference type="Google" id="ProtNLM"/>
    </source>
</evidence>
<evidence type="ECO:0000313" key="2">
    <source>
        <dbReference type="Proteomes" id="UP000638462"/>
    </source>
</evidence>
<dbReference type="EMBL" id="BMIT01000002">
    <property type="protein sequence ID" value="GGE85591.1"/>
    <property type="molecule type" value="Genomic_DNA"/>
</dbReference>
<sequence>MNRKSKLIYRIMLASKLHSRNKEISLDKLKQGCCLSDSELLTIIKELEIKKLISWDASKSAFMISA</sequence>
<reference evidence="2" key="1">
    <citation type="journal article" date="2019" name="Int. J. Syst. Evol. Microbiol.">
        <title>The Global Catalogue of Microorganisms (GCM) 10K type strain sequencing project: providing services to taxonomists for standard genome sequencing and annotation.</title>
        <authorList>
            <consortium name="The Broad Institute Genomics Platform"/>
            <consortium name="The Broad Institute Genome Sequencing Center for Infectious Disease"/>
            <person name="Wu L."/>
            <person name="Ma J."/>
        </authorList>
    </citation>
    <scope>NUCLEOTIDE SEQUENCE [LARGE SCALE GENOMIC DNA]</scope>
    <source>
        <strain evidence="2">CGMCC 1.15394</strain>
    </source>
</reference>
<protein>
    <recommendedName>
        <fullName evidence="3">MarR family transcriptional regulator</fullName>
    </recommendedName>
</protein>
<gene>
    <name evidence="1" type="ORF">GCM10008027_08110</name>
</gene>
<evidence type="ECO:0000313" key="1">
    <source>
        <dbReference type="EMBL" id="GGE85591.1"/>
    </source>
</evidence>
<proteinExistence type="predicted"/>
<keyword evidence="2" id="KW-1185">Reference proteome</keyword>
<dbReference type="Proteomes" id="UP000638462">
    <property type="component" value="Unassembled WGS sequence"/>
</dbReference>
<dbReference type="RefSeq" id="WP_063706895.1">
    <property type="nucleotide sequence ID" value="NZ_BMIT01000002.1"/>
</dbReference>
<comment type="caution">
    <text evidence="1">The sequence shown here is derived from an EMBL/GenBank/DDBJ whole genome shotgun (WGS) entry which is preliminary data.</text>
</comment>